<keyword evidence="3 5" id="KW-0326">Glycosidase</keyword>
<evidence type="ECO:0000256" key="3">
    <source>
        <dbReference type="ARBA" id="ARBA00023295"/>
    </source>
</evidence>
<name>A0A2N0UJ68_9FIRM</name>
<dbReference type="Gene3D" id="3.90.400.10">
    <property type="entry name" value="Oligo-1,6-glucosidase, Domain 2"/>
    <property type="match status" value="1"/>
</dbReference>
<accession>A0A2N0UJ68</accession>
<dbReference type="PRINTS" id="PR00110">
    <property type="entry name" value="ALPHAAMYLASE"/>
</dbReference>
<reference evidence="8" key="1">
    <citation type="journal article" date="2018" name="Environ. Microbiol.">
        <title>Sporulation capability and amylosome conservation among diverse human colonic and rumen isolates of the keystone starch-degrader Ruminococcus bromii.</title>
        <authorList>
            <person name="Mukhopadhya I."/>
            <person name="Morais S."/>
            <person name="Laverde-Gomez J."/>
            <person name="Sheridan P.O."/>
            <person name="Walker A.W."/>
            <person name="Kelly W."/>
            <person name="Klieve A.V."/>
            <person name="Ouwerkerk D."/>
            <person name="Duncan S.H."/>
            <person name="Louis P."/>
            <person name="Koropatkin N."/>
            <person name="Cockburn D."/>
            <person name="Kibler R."/>
            <person name="Cooper P.J."/>
            <person name="Sandoval C."/>
            <person name="Crost E."/>
            <person name="Juge N."/>
            <person name="Bayer E.A."/>
            <person name="Flint H.J."/>
        </authorList>
    </citation>
    <scope>NUCLEOTIDE SEQUENCE [LARGE SCALE GENOMIC DNA]</scope>
    <source>
        <strain evidence="8">ATCC 27255</strain>
    </source>
</reference>
<feature type="binding site" evidence="10">
    <location>
        <position position="75"/>
    </location>
    <ligand>
        <name>Ca(2+)</name>
        <dbReference type="ChEBI" id="CHEBI:29108"/>
        <label>1</label>
    </ligand>
</feature>
<keyword evidence="2 5" id="KW-0378">Hydrolase</keyword>
<dbReference type="InterPro" id="IPR017853">
    <property type="entry name" value="GH"/>
</dbReference>
<dbReference type="InterPro" id="IPR045857">
    <property type="entry name" value="O16G_dom_2"/>
</dbReference>
<protein>
    <recommendedName>
        <fullName evidence="5">Alpha-amylase</fullName>
        <ecNumber evidence="5">3.2.1.1</ecNumber>
    </recommendedName>
</protein>
<dbReference type="InterPro" id="IPR006047">
    <property type="entry name" value="GH13_cat_dom"/>
</dbReference>
<dbReference type="InterPro" id="IPR006046">
    <property type="entry name" value="Alpha_amylase"/>
</dbReference>
<evidence type="ECO:0000256" key="5">
    <source>
        <dbReference type="RuleBase" id="RU361134"/>
    </source>
</evidence>
<evidence type="ECO:0000256" key="4">
    <source>
        <dbReference type="RuleBase" id="RU003615"/>
    </source>
</evidence>
<reference evidence="10" key="2">
    <citation type="journal article" date="2025" name="Angew. Chem. Int. Ed.">
        <title>Precision Activity-Based alpha-Amylase Probes for Dissection and Annotation of Linear and Branched-Chain Starch-Degrading Enzymes.</title>
        <authorList>
            <person name="Pickles I.B."/>
            <person name="Chen Y."/>
            <person name="Moroz O."/>
            <person name="Brown H.A."/>
            <person name="de Boer C."/>
            <person name="Armstrong Z."/>
            <person name="McGregor N.G.S."/>
            <person name="Artola M."/>
            <person name="Codee J.D.C."/>
            <person name="Koropatkin N.M."/>
            <person name="Overkleeft H.S."/>
            <person name="Davies G.J."/>
        </authorList>
    </citation>
    <scope>X-RAY CRYSTALLOGRAPHY (1.40 ANGSTROMS) OF 23-551 IN COMPLEX WITH CA(2+)</scope>
</reference>
<keyword evidence="5" id="KW-0119">Carbohydrate metabolism</keyword>
<dbReference type="Pfam" id="PF23915">
    <property type="entry name" value="SusG_C"/>
    <property type="match status" value="1"/>
</dbReference>
<proteinExistence type="evidence at protein level"/>
<feature type="binding site" evidence="10">
    <location>
        <position position="92"/>
    </location>
    <ligand>
        <name>Ca(2+)</name>
        <dbReference type="ChEBI" id="CHEBI:29108"/>
        <label>2</label>
    </ligand>
</feature>
<feature type="binding site" evidence="10">
    <location>
        <position position="252"/>
    </location>
    <ligand>
        <name>Ca(2+)</name>
        <dbReference type="ChEBI" id="CHEBI:29108"/>
        <label>3</label>
    </ligand>
</feature>
<feature type="binding site" evidence="10">
    <location>
        <position position="77"/>
    </location>
    <ligand>
        <name>Ca(2+)</name>
        <dbReference type="ChEBI" id="CHEBI:29108"/>
        <label>1</label>
    </ligand>
</feature>
<feature type="signal peptide" evidence="6">
    <location>
        <begin position="1"/>
        <end position="20"/>
    </location>
</feature>
<dbReference type="PROSITE" id="PS51257">
    <property type="entry name" value="PROKAR_LIPOPROTEIN"/>
    <property type="match status" value="1"/>
</dbReference>
<evidence type="ECO:0000256" key="6">
    <source>
        <dbReference type="SAM" id="SignalP"/>
    </source>
</evidence>
<feature type="binding site" evidence="10">
    <location>
        <position position="71"/>
    </location>
    <ligand>
        <name>Ca(2+)</name>
        <dbReference type="ChEBI" id="CHEBI:29108"/>
        <label>1</label>
    </ligand>
</feature>
<dbReference type="PANTHER" id="PTHR10357:SF179">
    <property type="entry name" value="NEUTRAL AND BASIC AMINO ACID TRANSPORT PROTEIN RBAT"/>
    <property type="match status" value="1"/>
</dbReference>
<dbReference type="AlphaFoldDB" id="A0A2N0UJ68"/>
<dbReference type="EMBL" id="NNSR01000073">
    <property type="protein sequence ID" value="PKD27034.1"/>
    <property type="molecule type" value="Genomic_DNA"/>
</dbReference>
<dbReference type="GO" id="GO:0046872">
    <property type="term" value="F:metal ion binding"/>
    <property type="evidence" value="ECO:0007669"/>
    <property type="project" value="UniProtKB-KW"/>
</dbReference>
<evidence type="ECO:0000313" key="8">
    <source>
        <dbReference type="EMBL" id="PKD27034.1"/>
    </source>
</evidence>
<feature type="binding site" evidence="10">
    <location>
        <position position="95"/>
    </location>
    <ligand>
        <name>Ca(2+)</name>
        <dbReference type="ChEBI" id="CHEBI:29108"/>
        <label>2</label>
    </ligand>
</feature>
<dbReference type="SMR" id="A0A2N0UJ68"/>
<keyword evidence="10" id="KW-0002">3D-structure</keyword>
<feature type="chain" id="PRO_5039034474" description="Alpha-amylase" evidence="6">
    <location>
        <begin position="21"/>
        <end position="551"/>
    </location>
</feature>
<feature type="binding site" evidence="10">
    <location>
        <position position="218"/>
    </location>
    <ligand>
        <name>Ca(2+)</name>
        <dbReference type="ChEBI" id="CHEBI:29108"/>
        <label>3</label>
    </ligand>
</feature>
<dbReference type="EC" id="3.2.1.1" evidence="5"/>
<dbReference type="Proteomes" id="UP000233425">
    <property type="component" value="Unassembled WGS sequence"/>
</dbReference>
<feature type="binding site" evidence="10">
    <location>
        <position position="90"/>
    </location>
    <ligand>
        <name>Ca(2+)</name>
        <dbReference type="ChEBI" id="CHEBI:29108"/>
        <label>2</label>
    </ligand>
</feature>
<dbReference type="Pfam" id="PF00128">
    <property type="entry name" value="Alpha-amylase"/>
    <property type="match status" value="1"/>
</dbReference>
<feature type="binding site" evidence="10">
    <location>
        <position position="157"/>
    </location>
    <ligand>
        <name>Ca(2+)</name>
        <dbReference type="ChEBI" id="CHEBI:29108"/>
        <label>3</label>
    </ligand>
</feature>
<evidence type="ECO:0000313" key="9">
    <source>
        <dbReference type="Proteomes" id="UP000233425"/>
    </source>
</evidence>
<evidence type="ECO:0000256" key="2">
    <source>
        <dbReference type="ARBA" id="ARBA00022801"/>
    </source>
</evidence>
<feature type="binding site" evidence="10">
    <location>
        <position position="69"/>
    </location>
    <ligand>
        <name>Ca(2+)</name>
        <dbReference type="ChEBI" id="CHEBI:29108"/>
        <label>1</label>
    </ligand>
</feature>
<dbReference type="GO" id="GO:0004556">
    <property type="term" value="F:alpha-amylase activity"/>
    <property type="evidence" value="ECO:0007669"/>
    <property type="project" value="UniProtKB-UniRule"/>
</dbReference>
<keyword evidence="9" id="KW-1185">Reference proteome</keyword>
<feature type="binding site" evidence="10">
    <location>
        <position position="73"/>
    </location>
    <ligand>
        <name>Ca(2+)</name>
        <dbReference type="ChEBI" id="CHEBI:29108"/>
        <label>1</label>
    </ligand>
</feature>
<comment type="caution">
    <text evidence="8">The sequence shown here is derived from an EMBL/GenBank/DDBJ whole genome shotgun (WGS) entry which is preliminary data.</text>
</comment>
<dbReference type="InterPro" id="IPR013780">
    <property type="entry name" value="Glyco_hydro_b"/>
</dbReference>
<keyword evidence="6" id="KW-0732">Signal</keyword>
<keyword evidence="10" id="KW-0106">Calcium</keyword>
<dbReference type="SUPFAM" id="SSF51445">
    <property type="entry name" value="(Trans)glycosidases"/>
    <property type="match status" value="1"/>
</dbReference>
<dbReference type="RefSeq" id="WP_101029808.1">
    <property type="nucleotide sequence ID" value="NZ_CABMMZ010000073.1"/>
</dbReference>
<comment type="similarity">
    <text evidence="1 4">Belongs to the glycosyl hydrolase 13 family.</text>
</comment>
<sequence>MKKILSILLAGAMLAGCVLTGCSDSSSSKSDSSDGNTAKVADPIEGVKATASTDKYRNYYEIFVNSFCDSNGDETGDLQGIISQLDYLNDGDPNSGDDLGVDAIWLTPIMPSKSYHKYDVEDYYNIDPDFGTLDDFDKLIEECHKRGINVILDLVLNHASSKNPLFTKAVEEVADNKLDGNAEYFEIHKASYFDSDTQTISLGNGYACEANFSQEMPEWNLNSKKTREEFTKIAKFWLDRGVDGFRLDACKYFTNKETDGTEFLKWFYDTCKGIKEDVYMVGENWTDDSDIQELYKSGIDSQFAFKFSTSTGTIISNIISQGGMATVKKIMNYDNKMTESNPNAINAMFLSNHDQVRSGNALETQGLSSQKLAAAVYMLAPGNPFIYYGEEIGIKAPNTTNDAAYRTQMVFDSDNLPDIYVNGIGEEAEVPTGGGVKQQLADKDSLLNYYRRIITIKNQNPEIARGRIVGTQGFDDKTVGAYYVEYEDSKLLIIHNFSKNDAKELTITDDMIKNATLRADLIPESSSKHTELKDGKISVPPQSTVIIKSAE</sequence>
<keyword evidence="10" id="KW-0479">Metal-binding</keyword>
<dbReference type="InterPro" id="IPR056300">
    <property type="entry name" value="SusG-like_C"/>
</dbReference>
<feature type="domain" description="Glycosyl hydrolase family 13 catalytic" evidence="7">
    <location>
        <begin position="61"/>
        <end position="427"/>
    </location>
</feature>
<dbReference type="CDD" id="cd11316">
    <property type="entry name" value="AmyAc_bac2_AmyA"/>
    <property type="match status" value="1"/>
</dbReference>
<evidence type="ECO:0000259" key="7">
    <source>
        <dbReference type="SMART" id="SM00642"/>
    </source>
</evidence>
<gene>
    <name evidence="8" type="ORF">RBATCC27255_01901</name>
</gene>
<evidence type="ECO:0000256" key="1">
    <source>
        <dbReference type="ARBA" id="ARBA00008061"/>
    </source>
</evidence>
<dbReference type="SMART" id="SM00642">
    <property type="entry name" value="Aamy"/>
    <property type="match status" value="1"/>
</dbReference>
<comment type="catalytic activity">
    <reaction evidence="5">
        <text>Endohydrolysis of (1-&gt;4)-alpha-D-glucosidic linkages in polysaccharides containing three or more (1-&gt;4)-alpha-linked D-glucose units.</text>
        <dbReference type="EC" id="3.2.1.1"/>
    </reaction>
</comment>
<dbReference type="Gene3D" id="2.60.40.1180">
    <property type="entry name" value="Golgi alpha-mannosidase II"/>
    <property type="match status" value="1"/>
</dbReference>
<dbReference type="GO" id="GO:0009313">
    <property type="term" value="P:oligosaccharide catabolic process"/>
    <property type="evidence" value="ECO:0007669"/>
    <property type="project" value="TreeGrafter"/>
</dbReference>
<organism evidence="8 9">
    <name type="scientific">Ruminococcus bromii</name>
    <dbReference type="NCBI Taxonomy" id="40518"/>
    <lineage>
        <taxon>Bacteria</taxon>
        <taxon>Bacillati</taxon>
        <taxon>Bacillota</taxon>
        <taxon>Clostridia</taxon>
        <taxon>Eubacteriales</taxon>
        <taxon>Oscillospiraceae</taxon>
        <taxon>Ruminococcus</taxon>
    </lineage>
</organism>
<evidence type="ECO:0007829" key="10">
    <source>
        <dbReference type="PDB" id="9FZ2"/>
    </source>
</evidence>
<dbReference type="PANTHER" id="PTHR10357">
    <property type="entry name" value="ALPHA-AMYLASE FAMILY MEMBER"/>
    <property type="match status" value="1"/>
</dbReference>
<dbReference type="PDB" id="9FZ2">
    <property type="method" value="X-ray"/>
    <property type="resolution" value="1.40 A"/>
    <property type="chains" value="A=23-551"/>
</dbReference>
<dbReference type="Gene3D" id="3.20.20.80">
    <property type="entry name" value="Glycosidases"/>
    <property type="match status" value="1"/>
</dbReference>
<feature type="binding site" evidence="10">
    <location>
        <position position="98"/>
    </location>
    <ligand>
        <name>Ca(2+)</name>
        <dbReference type="ChEBI" id="CHEBI:29108"/>
        <label>2</label>
    </ligand>
</feature>